<accession>A0A5A7PZR1</accession>
<name>A0A5A7PZR1_STRAF</name>
<proteinExistence type="predicted"/>
<protein>
    <submittedName>
        <fullName evidence="2">Beta-galactosidase 2</fullName>
    </submittedName>
</protein>
<comment type="caution">
    <text evidence="2">The sequence shown here is derived from an EMBL/GenBank/DDBJ whole genome shotgun (WGS) entry which is preliminary data.</text>
</comment>
<feature type="compositionally biased region" description="Polar residues" evidence="1">
    <location>
        <begin position="109"/>
        <end position="119"/>
    </location>
</feature>
<dbReference type="Proteomes" id="UP000325081">
    <property type="component" value="Unassembled WGS sequence"/>
</dbReference>
<feature type="region of interest" description="Disordered" evidence="1">
    <location>
        <begin position="95"/>
        <end position="119"/>
    </location>
</feature>
<dbReference type="EMBL" id="BKCP01005461">
    <property type="protein sequence ID" value="GER38136.1"/>
    <property type="molecule type" value="Genomic_DNA"/>
</dbReference>
<organism evidence="2 3">
    <name type="scientific">Striga asiatica</name>
    <name type="common">Asiatic witchweed</name>
    <name type="synonym">Buchnera asiatica</name>
    <dbReference type="NCBI Taxonomy" id="4170"/>
    <lineage>
        <taxon>Eukaryota</taxon>
        <taxon>Viridiplantae</taxon>
        <taxon>Streptophyta</taxon>
        <taxon>Embryophyta</taxon>
        <taxon>Tracheophyta</taxon>
        <taxon>Spermatophyta</taxon>
        <taxon>Magnoliopsida</taxon>
        <taxon>eudicotyledons</taxon>
        <taxon>Gunneridae</taxon>
        <taxon>Pentapetalae</taxon>
        <taxon>asterids</taxon>
        <taxon>lamiids</taxon>
        <taxon>Lamiales</taxon>
        <taxon>Orobanchaceae</taxon>
        <taxon>Buchnereae</taxon>
        <taxon>Striga</taxon>
    </lineage>
</organism>
<reference evidence="3" key="1">
    <citation type="journal article" date="2019" name="Curr. Biol.">
        <title>Genome Sequence of Striga asiatica Provides Insight into the Evolution of Plant Parasitism.</title>
        <authorList>
            <person name="Yoshida S."/>
            <person name="Kim S."/>
            <person name="Wafula E.K."/>
            <person name="Tanskanen J."/>
            <person name="Kim Y.M."/>
            <person name="Honaas L."/>
            <person name="Yang Z."/>
            <person name="Spallek T."/>
            <person name="Conn C.E."/>
            <person name="Ichihashi Y."/>
            <person name="Cheong K."/>
            <person name="Cui S."/>
            <person name="Der J.P."/>
            <person name="Gundlach H."/>
            <person name="Jiao Y."/>
            <person name="Hori C."/>
            <person name="Ishida J.K."/>
            <person name="Kasahara H."/>
            <person name="Kiba T."/>
            <person name="Kim M.S."/>
            <person name="Koo N."/>
            <person name="Laohavisit A."/>
            <person name="Lee Y.H."/>
            <person name="Lumba S."/>
            <person name="McCourt P."/>
            <person name="Mortimer J.C."/>
            <person name="Mutuku J.M."/>
            <person name="Nomura T."/>
            <person name="Sasaki-Sekimoto Y."/>
            <person name="Seto Y."/>
            <person name="Wang Y."/>
            <person name="Wakatake T."/>
            <person name="Sakakibara H."/>
            <person name="Demura T."/>
            <person name="Yamaguchi S."/>
            <person name="Yoneyama K."/>
            <person name="Manabe R.I."/>
            <person name="Nelson D.C."/>
            <person name="Schulman A.H."/>
            <person name="Timko M.P."/>
            <person name="dePamphilis C.W."/>
            <person name="Choi D."/>
            <person name="Shirasu K."/>
        </authorList>
    </citation>
    <scope>NUCLEOTIDE SEQUENCE [LARGE SCALE GENOMIC DNA]</scope>
    <source>
        <strain evidence="3">cv. UVA1</strain>
    </source>
</reference>
<evidence type="ECO:0000256" key="1">
    <source>
        <dbReference type="SAM" id="MobiDB-lite"/>
    </source>
</evidence>
<dbReference type="AlphaFoldDB" id="A0A5A7PZR1"/>
<evidence type="ECO:0000313" key="3">
    <source>
        <dbReference type="Proteomes" id="UP000325081"/>
    </source>
</evidence>
<evidence type="ECO:0000313" key="2">
    <source>
        <dbReference type="EMBL" id="GER38136.1"/>
    </source>
</evidence>
<keyword evidence="3" id="KW-1185">Reference proteome</keyword>
<sequence>MTPVNAPVLRTEPGAKDLVANHPNEFLAPVLALTEAPRVVDFLSLIRCYQVLVLSRVSGKGPDHTGPQGLELKDFPPIPLTGKGSSSLLLSVHSFQPETLKPEEKEKNNTNLSLTNPIL</sequence>
<gene>
    <name evidence="2" type="ORF">STAS_14591</name>
</gene>